<evidence type="ECO:0000256" key="2">
    <source>
        <dbReference type="PROSITE-ProRule" id="PRU00284"/>
    </source>
</evidence>
<dbReference type="Pfam" id="PF00015">
    <property type="entry name" value="MCPsignal"/>
    <property type="match status" value="1"/>
</dbReference>
<sequence length="506" mass="54868">MSRMQNARRLLLFKFGAQRPNGPGEDPVDLPTIRGETGWRMTDQEHDLRTAFAQVATLSGSLGIEITDISANIDQVATQVRQDAEICQDFRRMFANLTDRNRAVSTASLKAHEQAAAARRNMVESRQTIDQSLAEIRALAESVTAIEGQLPGLSDALSRISKVAAGINAIARQTNLLALNATIEAARAGEAGRGFAVVAGEVKALARQTSDATAEIDVTLQDLAAQTRQLIQRSTEGVQRAAAVQGGTQAIGSVLSSLDTSMVQIAEDAGGIAEAAREIDGHYDTLTRKVEGMTGGIGESARALEAAEDRLHALRDYSQELMKLTALSGVATVDTPFIETAVAYAARTSEILSAAVDRGEISLSDLFDERYELVPNTNPPQHLARHTALIERLLPGLMEEGLRSYTDAVYCIPTDRNGYLAVHNKAYSQPQGQDPVWNMAHCRNRRIFNDRVGLASGRNTDRFLLQTYRRDLGGGSFVLIKEASAPITVKGRHWGGVRFGYKAQSR</sequence>
<dbReference type="SMART" id="SM00283">
    <property type="entry name" value="MA"/>
    <property type="match status" value="1"/>
</dbReference>
<organism evidence="4 5">
    <name type="scientific">Elstera cyanobacteriorum</name>
    <dbReference type="NCBI Taxonomy" id="2022747"/>
    <lineage>
        <taxon>Bacteria</taxon>
        <taxon>Pseudomonadati</taxon>
        <taxon>Pseudomonadota</taxon>
        <taxon>Alphaproteobacteria</taxon>
        <taxon>Rhodospirillales</taxon>
        <taxon>Rhodospirillaceae</taxon>
        <taxon>Elstera</taxon>
    </lineage>
</organism>
<dbReference type="PANTHER" id="PTHR32089">
    <property type="entry name" value="METHYL-ACCEPTING CHEMOTAXIS PROTEIN MCPB"/>
    <property type="match status" value="1"/>
</dbReference>
<evidence type="ECO:0000313" key="4">
    <source>
        <dbReference type="EMBL" id="OYQ20428.1"/>
    </source>
</evidence>
<reference evidence="4 5" key="1">
    <citation type="submission" date="2017-07" db="EMBL/GenBank/DDBJ databases">
        <title>Elstera cyanobacteriorum sp. nov., a novel bacterium isolated from cyanobacterial aggregates in a eutrophic lake.</title>
        <authorList>
            <person name="Cai H."/>
        </authorList>
    </citation>
    <scope>NUCLEOTIDE SEQUENCE [LARGE SCALE GENOMIC DNA]</scope>
    <source>
        <strain evidence="4 5">TH019</strain>
    </source>
</reference>
<feature type="domain" description="Methyl-accepting transducer" evidence="3">
    <location>
        <begin position="58"/>
        <end position="294"/>
    </location>
</feature>
<proteinExistence type="predicted"/>
<accession>A0A255XTY5</accession>
<comment type="caution">
    <text evidence="4">The sequence shown here is derived from an EMBL/GenBank/DDBJ whole genome shotgun (WGS) entry which is preliminary data.</text>
</comment>
<dbReference type="InterPro" id="IPR004089">
    <property type="entry name" value="MCPsignal_dom"/>
</dbReference>
<dbReference type="SUPFAM" id="SSF58104">
    <property type="entry name" value="Methyl-accepting chemotaxis protein (MCP) signaling domain"/>
    <property type="match status" value="1"/>
</dbReference>
<evidence type="ECO:0000313" key="5">
    <source>
        <dbReference type="Proteomes" id="UP000216361"/>
    </source>
</evidence>
<dbReference type="PROSITE" id="PS50111">
    <property type="entry name" value="CHEMOTAXIS_TRANSDUC_2"/>
    <property type="match status" value="1"/>
</dbReference>
<dbReference type="PANTHER" id="PTHR32089:SF112">
    <property type="entry name" value="LYSOZYME-LIKE PROTEIN-RELATED"/>
    <property type="match status" value="1"/>
</dbReference>
<protein>
    <recommendedName>
        <fullName evidence="3">Methyl-accepting transducer domain-containing protein</fullName>
    </recommendedName>
</protein>
<dbReference type="EMBL" id="NOXS01000028">
    <property type="protein sequence ID" value="OYQ20428.1"/>
    <property type="molecule type" value="Genomic_DNA"/>
</dbReference>
<gene>
    <name evidence="4" type="ORF">CHR90_04990</name>
</gene>
<dbReference type="Proteomes" id="UP000216361">
    <property type="component" value="Unassembled WGS sequence"/>
</dbReference>
<dbReference type="GO" id="GO:0007165">
    <property type="term" value="P:signal transduction"/>
    <property type="evidence" value="ECO:0007669"/>
    <property type="project" value="UniProtKB-KW"/>
</dbReference>
<dbReference type="GO" id="GO:0016020">
    <property type="term" value="C:membrane"/>
    <property type="evidence" value="ECO:0007669"/>
    <property type="project" value="InterPro"/>
</dbReference>
<dbReference type="OrthoDB" id="2489132at2"/>
<keyword evidence="1 2" id="KW-0807">Transducer</keyword>
<keyword evidence="5" id="KW-1185">Reference proteome</keyword>
<dbReference type="Gene3D" id="1.10.287.950">
    <property type="entry name" value="Methyl-accepting chemotaxis protein"/>
    <property type="match status" value="1"/>
</dbReference>
<name>A0A255XTY5_9PROT</name>
<evidence type="ECO:0000259" key="3">
    <source>
        <dbReference type="PROSITE" id="PS50111"/>
    </source>
</evidence>
<evidence type="ECO:0000256" key="1">
    <source>
        <dbReference type="ARBA" id="ARBA00023224"/>
    </source>
</evidence>
<dbReference type="AlphaFoldDB" id="A0A255XTY5"/>